<organism evidence="1">
    <name type="scientific">Rhizophora mucronata</name>
    <name type="common">Asiatic mangrove</name>
    <dbReference type="NCBI Taxonomy" id="61149"/>
    <lineage>
        <taxon>Eukaryota</taxon>
        <taxon>Viridiplantae</taxon>
        <taxon>Streptophyta</taxon>
        <taxon>Embryophyta</taxon>
        <taxon>Tracheophyta</taxon>
        <taxon>Spermatophyta</taxon>
        <taxon>Magnoliopsida</taxon>
        <taxon>eudicotyledons</taxon>
        <taxon>Gunneridae</taxon>
        <taxon>Pentapetalae</taxon>
        <taxon>rosids</taxon>
        <taxon>fabids</taxon>
        <taxon>Malpighiales</taxon>
        <taxon>Rhizophoraceae</taxon>
        <taxon>Rhizophora</taxon>
    </lineage>
</organism>
<protein>
    <submittedName>
        <fullName evidence="1">Uncharacterized protein</fullName>
    </submittedName>
</protein>
<reference evidence="1" key="1">
    <citation type="submission" date="2018-02" db="EMBL/GenBank/DDBJ databases">
        <title>Rhizophora mucronata_Transcriptome.</title>
        <authorList>
            <person name="Meera S.P."/>
            <person name="Sreeshan A."/>
            <person name="Augustine A."/>
        </authorList>
    </citation>
    <scope>NUCLEOTIDE SEQUENCE</scope>
    <source>
        <tissue evidence="1">Leaf</tissue>
    </source>
</reference>
<accession>A0A2P2QQG2</accession>
<evidence type="ECO:0000313" key="1">
    <source>
        <dbReference type="EMBL" id="MBX69286.1"/>
    </source>
</evidence>
<sequence>MLRKRSFQLKHVEDWGPCAHTIS</sequence>
<name>A0A2P2QQG2_RHIMU</name>
<dbReference type="AlphaFoldDB" id="A0A2P2QQG2"/>
<proteinExistence type="predicted"/>
<dbReference type="EMBL" id="GGEC01088802">
    <property type="protein sequence ID" value="MBX69286.1"/>
    <property type="molecule type" value="Transcribed_RNA"/>
</dbReference>